<protein>
    <submittedName>
        <fullName evidence="1">Uncharacterized protein</fullName>
    </submittedName>
</protein>
<evidence type="ECO:0000313" key="1">
    <source>
        <dbReference type="EMBL" id="CEG16214.1"/>
    </source>
</evidence>
<gene>
    <name evidence="1" type="ORF">XAC3562_300103</name>
</gene>
<evidence type="ECO:0000313" key="2">
    <source>
        <dbReference type="Proteomes" id="UP000052230"/>
    </source>
</evidence>
<accession>A0A0U5FJ50</accession>
<dbReference type="Proteomes" id="UP000052230">
    <property type="component" value="Unassembled WGS sequence"/>
</dbReference>
<dbReference type="AlphaFoldDB" id="A0A0U5FJ50"/>
<keyword evidence="2" id="KW-1185">Reference proteome</keyword>
<organism evidence="1 2">
    <name type="scientific">Xanthomonas citri pv. citri</name>
    <dbReference type="NCBI Taxonomy" id="611301"/>
    <lineage>
        <taxon>Bacteria</taxon>
        <taxon>Pseudomonadati</taxon>
        <taxon>Pseudomonadota</taxon>
        <taxon>Gammaproteobacteria</taxon>
        <taxon>Lysobacterales</taxon>
        <taxon>Lysobacteraceae</taxon>
        <taxon>Xanthomonas</taxon>
    </lineage>
</organism>
<name>A0A0U5FJ50_XANCI</name>
<comment type="caution">
    <text evidence="1">The sequence shown here is derived from an EMBL/GenBank/DDBJ whole genome shotgun (WGS) entry which is preliminary data.</text>
</comment>
<proteinExistence type="predicted"/>
<dbReference type="EMBL" id="CCXZ01000123">
    <property type="protein sequence ID" value="CEG16214.1"/>
    <property type="molecule type" value="Genomic_DNA"/>
</dbReference>
<reference evidence="1 2" key="1">
    <citation type="submission" date="2014-09" db="EMBL/GenBank/DDBJ databases">
        <authorList>
            <person name="Regsiter A."/>
        </authorList>
    </citation>
    <scope>NUCLEOTIDE SEQUENCE [LARGE SCALE GENOMIC DNA]</scope>
</reference>
<sequence>MGRVLISAQRLHLDTAFAGERGVSLWAVLLARGASAGIAPDTAAWQRRLAHAPERFHWATGRACTDALRRPWDALQQTKLRLPTGCIVRTRFRT</sequence>